<accession>F8MJ36</accession>
<sequence>MTQHGNLLLKEKYMFERPCKNPSPWPSLMGGVYGILIHPPLLLAEKRGDRCLDSGST</sequence>
<dbReference type="HOGENOM" id="CLU_2997013_0_0_1"/>
<protein>
    <submittedName>
        <fullName evidence="1">Uncharacterized protein</fullName>
    </submittedName>
</protein>
<evidence type="ECO:0000313" key="1">
    <source>
        <dbReference type="EMBL" id="EGO59085.1"/>
    </source>
</evidence>
<dbReference type="RefSeq" id="XP_009849359.1">
    <property type="nucleotide sequence ID" value="XM_009851057.1"/>
</dbReference>
<dbReference type="GeneID" id="20823021"/>
<evidence type="ECO:0000313" key="2">
    <source>
        <dbReference type="Proteomes" id="UP000008065"/>
    </source>
</evidence>
<name>F8MJ36_NEUT8</name>
<dbReference type="VEuPathDB" id="FungiDB:NEUTE1DRAFT_116384"/>
<dbReference type="KEGG" id="nte:NEUTE1DRAFT116384"/>
<keyword evidence="2" id="KW-1185">Reference proteome</keyword>
<organism evidence="1 2">
    <name type="scientific">Neurospora tetrasperma (strain FGSC 2508 / ATCC MYA-4615 / P0657)</name>
    <dbReference type="NCBI Taxonomy" id="510951"/>
    <lineage>
        <taxon>Eukaryota</taxon>
        <taxon>Fungi</taxon>
        <taxon>Dikarya</taxon>
        <taxon>Ascomycota</taxon>
        <taxon>Pezizomycotina</taxon>
        <taxon>Sordariomycetes</taxon>
        <taxon>Sordariomycetidae</taxon>
        <taxon>Sordariales</taxon>
        <taxon>Sordariaceae</taxon>
        <taxon>Neurospora</taxon>
    </lineage>
</organism>
<proteinExistence type="predicted"/>
<dbReference type="Proteomes" id="UP000008065">
    <property type="component" value="Unassembled WGS sequence"/>
</dbReference>
<dbReference type="AlphaFoldDB" id="F8MJ36"/>
<reference evidence="2" key="1">
    <citation type="journal article" date="2011" name="Genetics">
        <title>Massive changes in genome architecture accompany the transition to self-fertility in the filamentous fungus Neurospora tetrasperma.</title>
        <authorList>
            <person name="Ellison C.E."/>
            <person name="Stajich J.E."/>
            <person name="Jacobson D.J."/>
            <person name="Natvig D.O."/>
            <person name="Lapidus A."/>
            <person name="Foster B."/>
            <person name="Aerts A."/>
            <person name="Riley R."/>
            <person name="Lindquist E.A."/>
            <person name="Grigoriev I.V."/>
            <person name="Taylor J.W."/>
        </authorList>
    </citation>
    <scope>NUCLEOTIDE SEQUENCE [LARGE SCALE GENOMIC DNA]</scope>
    <source>
        <strain evidence="2">FGSC 2508 / P0657</strain>
    </source>
</reference>
<gene>
    <name evidence="1" type="ORF">NEUTE1DRAFT_116384</name>
</gene>
<dbReference type="EMBL" id="GL891303">
    <property type="protein sequence ID" value="EGO59085.1"/>
    <property type="molecule type" value="Genomic_DNA"/>
</dbReference>